<sequence>METSKRSVGILTFHASHNYGSMLQAHALQYVVVKLGYTCEIINFRKKEQLKMYAPIHKRGSLLQRLVRTVTLFPYLKGCNEKYRLFEEFMQQYMNLSPDIYHTLEDVEKAGLQYDYYITGSDQIWNPICWDFDWVYFLPFVEKGKKIAYAPSMGGMKDAIEADYIPKMKRYIESYDALSVRELGTVQKMSTFIDRDLKMVLDPTLLVDVEHWNEMIDPQPLVAGEYLFLYAPVFNLPTFEMVRRIADRLKLKVVISQLYGREITYKYRDFMIYAAVGPKEFLNLCKNARLVCGNSFHLIVFSILLKVPFLAVNGLSDNRISDLLHKTGLEGRAISNKNFDEAIGNAFSLTFEEAQQRLDEERKSSINYLMKSLNLI</sequence>
<keyword evidence="3" id="KW-1185">Reference proteome</keyword>
<dbReference type="GO" id="GO:0016740">
    <property type="term" value="F:transferase activity"/>
    <property type="evidence" value="ECO:0007669"/>
    <property type="project" value="UniProtKB-KW"/>
</dbReference>
<name>A0A4S2AXL8_9BACE</name>
<accession>A0A4S2AXL8</accession>
<gene>
    <name evidence="2" type="ORF">E5356_07270</name>
</gene>
<keyword evidence="2" id="KW-0808">Transferase</keyword>
<organism evidence="2 3">
    <name type="scientific">Bacteroides acidifaciens</name>
    <dbReference type="NCBI Taxonomy" id="85831"/>
    <lineage>
        <taxon>Bacteria</taxon>
        <taxon>Pseudomonadati</taxon>
        <taxon>Bacteroidota</taxon>
        <taxon>Bacteroidia</taxon>
        <taxon>Bacteroidales</taxon>
        <taxon>Bacteroidaceae</taxon>
        <taxon>Bacteroides</taxon>
    </lineage>
</organism>
<comment type="caution">
    <text evidence="2">The sequence shown here is derived from an EMBL/GenBank/DDBJ whole genome shotgun (WGS) entry which is preliminary data.</text>
</comment>
<evidence type="ECO:0000313" key="3">
    <source>
        <dbReference type="Proteomes" id="UP000305751"/>
    </source>
</evidence>
<reference evidence="2 3" key="1">
    <citation type="submission" date="2019-04" db="EMBL/GenBank/DDBJ databases">
        <title>Microbes associate with the intestines of laboratory mice.</title>
        <authorList>
            <person name="Navarre W."/>
            <person name="Wong E."/>
            <person name="Huang K."/>
            <person name="Tropini C."/>
            <person name="Ng K."/>
            <person name="Yu B."/>
        </authorList>
    </citation>
    <scope>NUCLEOTIDE SEQUENCE [LARGE SCALE GENOMIC DNA]</scope>
    <source>
        <strain evidence="2 3">NM70_E10</strain>
    </source>
</reference>
<evidence type="ECO:0000313" key="2">
    <source>
        <dbReference type="EMBL" id="TGY06201.1"/>
    </source>
</evidence>
<dbReference type="Pfam" id="PF04230">
    <property type="entry name" value="PS_pyruv_trans"/>
    <property type="match status" value="1"/>
</dbReference>
<dbReference type="AlphaFoldDB" id="A0A4S2AXL8"/>
<dbReference type="RefSeq" id="WP_136013986.1">
    <property type="nucleotide sequence ID" value="NZ_CAJTBC010000009.1"/>
</dbReference>
<proteinExistence type="predicted"/>
<dbReference type="InterPro" id="IPR007345">
    <property type="entry name" value="Polysacch_pyruvyl_Trfase"/>
</dbReference>
<dbReference type="EMBL" id="SRZA01000015">
    <property type="protein sequence ID" value="TGY06201.1"/>
    <property type="molecule type" value="Genomic_DNA"/>
</dbReference>
<protein>
    <submittedName>
        <fullName evidence="2">Polysaccharide pyruvyl transferase family protein</fullName>
    </submittedName>
</protein>
<evidence type="ECO:0000259" key="1">
    <source>
        <dbReference type="Pfam" id="PF04230"/>
    </source>
</evidence>
<feature type="domain" description="Polysaccharide pyruvyl transferase" evidence="1">
    <location>
        <begin position="18"/>
        <end position="313"/>
    </location>
</feature>
<dbReference type="Proteomes" id="UP000305751">
    <property type="component" value="Unassembled WGS sequence"/>
</dbReference>